<evidence type="ECO:0000259" key="2">
    <source>
        <dbReference type="Pfam" id="PF00199"/>
    </source>
</evidence>
<feature type="signal peptide" evidence="1">
    <location>
        <begin position="1"/>
        <end position="20"/>
    </location>
</feature>
<reference evidence="3 4" key="1">
    <citation type="submission" date="2021-10" db="EMBL/GenBank/DDBJ databases">
        <title>Draft genome of Aestuariibacter halophilus JC2043.</title>
        <authorList>
            <person name="Emsley S.A."/>
            <person name="Pfannmuller K.M."/>
            <person name="Ushijima B."/>
            <person name="Saw J.H."/>
            <person name="Videau P."/>
        </authorList>
    </citation>
    <scope>NUCLEOTIDE SEQUENCE [LARGE SCALE GENOMIC DNA]</scope>
    <source>
        <strain evidence="3 4">JC2043</strain>
    </source>
</reference>
<dbReference type="Pfam" id="PF00199">
    <property type="entry name" value="Catalase"/>
    <property type="match status" value="1"/>
</dbReference>
<dbReference type="SUPFAM" id="SSF56634">
    <property type="entry name" value="Heme-dependent catalase-like"/>
    <property type="match status" value="1"/>
</dbReference>
<keyword evidence="4" id="KW-1185">Reference proteome</keyword>
<dbReference type="RefSeq" id="WP_229158023.1">
    <property type="nucleotide sequence ID" value="NZ_JAJEWP010000001.1"/>
</dbReference>
<dbReference type="CDD" id="cd08152">
    <property type="entry name" value="y4iL_like"/>
    <property type="match status" value="1"/>
</dbReference>
<dbReference type="PANTHER" id="PTHR36195">
    <property type="entry name" value="DOMAIN PROTEIN, PUTATIVE (AFU_ORTHOLOGUE AFUA_5G01990)-RELATED-RELATED"/>
    <property type="match status" value="1"/>
</dbReference>
<evidence type="ECO:0000313" key="4">
    <source>
        <dbReference type="Proteomes" id="UP001520878"/>
    </source>
</evidence>
<dbReference type="PANTHER" id="PTHR36195:SF4">
    <property type="entry name" value="DOMAIN PROTEIN, PUTATIVE (AFU_ORTHOLOGUE AFUA_5G01990)-RELATED"/>
    <property type="match status" value="1"/>
</dbReference>
<sequence length="422" mass="47634">MAKSMLLGMLTLSLSTAGFAQEPDATHKGINDSIEQHWGMEISQQEIDAINQAMSLGREISRRAEKINGLPYRRDAHAKATGCLRATFSVNGDIPAQYQHSIFSVPGQEYQAWIRFSNGDMTVQADSKPDARGMAIKVVGVKGNKIAPEFEGPAAQDFIMTNTPAFFNRNVFDYVEDMHYLAKLQRTRYFISLFPPRLHPRLFYRAIQTVSKTIATPLQPQYYSMLPYRIGQSVVKFSAKACPGMVLDDKVDTSDKDFLTTNMQQHLLRKGACFDVMFQDKVPGANMPVDDASVIWSEKDSPFVPVARVMIPPQLFTSENQQQFCENLSMNPWHGVGEWEPLGSLNRARRVVYQAVSAYRHQQNDASVATPTDWCLPGEPDCNPLKDIIHSKPEWPLPRCFDSLTQPLDDKPRESHCERVDK</sequence>
<organism evidence="3 4">
    <name type="scientific">Fluctibacter halophilus</name>
    <dbReference type="NCBI Taxonomy" id="226011"/>
    <lineage>
        <taxon>Bacteria</taxon>
        <taxon>Pseudomonadati</taxon>
        <taxon>Pseudomonadota</taxon>
        <taxon>Gammaproteobacteria</taxon>
        <taxon>Alteromonadales</taxon>
        <taxon>Alteromonadaceae</taxon>
        <taxon>Fluctibacter</taxon>
    </lineage>
</organism>
<name>A0ABS8G5K7_9ALTE</name>
<feature type="chain" id="PRO_5046859565" evidence="1">
    <location>
        <begin position="21"/>
        <end position="422"/>
    </location>
</feature>
<dbReference type="EMBL" id="JAJEWP010000001">
    <property type="protein sequence ID" value="MCC2615784.1"/>
    <property type="molecule type" value="Genomic_DNA"/>
</dbReference>
<protein>
    <submittedName>
        <fullName evidence="3">Catalase family protein</fullName>
    </submittedName>
</protein>
<gene>
    <name evidence="3" type="ORF">LJ739_05990</name>
</gene>
<dbReference type="InterPro" id="IPR011614">
    <property type="entry name" value="Catalase_core"/>
</dbReference>
<keyword evidence="1" id="KW-0732">Signal</keyword>
<proteinExistence type="predicted"/>
<dbReference type="Proteomes" id="UP001520878">
    <property type="component" value="Unassembled WGS sequence"/>
</dbReference>
<accession>A0ABS8G5K7</accession>
<feature type="domain" description="Catalase core" evidence="2">
    <location>
        <begin position="74"/>
        <end position="179"/>
    </location>
</feature>
<dbReference type="Gene3D" id="2.40.180.10">
    <property type="entry name" value="Catalase core domain"/>
    <property type="match status" value="1"/>
</dbReference>
<dbReference type="InterPro" id="IPR020835">
    <property type="entry name" value="Catalase_sf"/>
</dbReference>
<evidence type="ECO:0000256" key="1">
    <source>
        <dbReference type="SAM" id="SignalP"/>
    </source>
</evidence>
<evidence type="ECO:0000313" key="3">
    <source>
        <dbReference type="EMBL" id="MCC2615784.1"/>
    </source>
</evidence>
<comment type="caution">
    <text evidence="3">The sequence shown here is derived from an EMBL/GenBank/DDBJ whole genome shotgun (WGS) entry which is preliminary data.</text>
</comment>